<evidence type="ECO:0000256" key="5">
    <source>
        <dbReference type="ARBA" id="ARBA00022734"/>
    </source>
</evidence>
<reference evidence="9" key="1">
    <citation type="submission" date="2021-03" db="EMBL/GenBank/DDBJ databases">
        <authorList>
            <person name="Bekaert M."/>
        </authorList>
    </citation>
    <scope>NUCLEOTIDE SEQUENCE</scope>
</reference>
<dbReference type="PANTHER" id="PTHR45713:SF6">
    <property type="entry name" value="F5_8 TYPE C DOMAIN-CONTAINING PROTEIN"/>
    <property type="match status" value="1"/>
</dbReference>
<feature type="domain" description="Fucolectin tachylectin-4 pentraxin-1" evidence="8">
    <location>
        <begin position="104"/>
        <end position="250"/>
    </location>
</feature>
<comment type="function">
    <text evidence="1">Acts as a defensive agent. Recognizes blood group fucosylated oligosaccharides including A, B, H and Lewis B-type antigens. Does not recognize Lewis A antigen and has low affinity for monovalent haptens.</text>
</comment>
<keyword evidence="6" id="KW-0106">Calcium</keyword>
<dbReference type="InterPro" id="IPR008979">
    <property type="entry name" value="Galactose-bd-like_sf"/>
</dbReference>
<dbReference type="Proteomes" id="UP000683360">
    <property type="component" value="Unassembled WGS sequence"/>
</dbReference>
<dbReference type="EMBL" id="CAJPWZ010002619">
    <property type="protein sequence ID" value="CAG2242046.1"/>
    <property type="molecule type" value="Genomic_DNA"/>
</dbReference>
<dbReference type="SUPFAM" id="SSF49785">
    <property type="entry name" value="Galactose-binding domain-like"/>
    <property type="match status" value="1"/>
</dbReference>
<evidence type="ECO:0000256" key="2">
    <source>
        <dbReference type="ARBA" id="ARBA00010147"/>
    </source>
</evidence>
<keyword evidence="4" id="KW-0479">Metal-binding</keyword>
<dbReference type="Gene3D" id="2.60.120.260">
    <property type="entry name" value="Galactose-binding domain-like"/>
    <property type="match status" value="1"/>
</dbReference>
<evidence type="ECO:0000256" key="4">
    <source>
        <dbReference type="ARBA" id="ARBA00022723"/>
    </source>
</evidence>
<dbReference type="GO" id="GO:0001868">
    <property type="term" value="P:regulation of complement activation, lectin pathway"/>
    <property type="evidence" value="ECO:0007669"/>
    <property type="project" value="UniProtKB-ARBA"/>
</dbReference>
<evidence type="ECO:0000313" key="10">
    <source>
        <dbReference type="Proteomes" id="UP000683360"/>
    </source>
</evidence>
<comment type="caution">
    <text evidence="9">The sequence shown here is derived from an EMBL/GenBank/DDBJ whole genome shotgun (WGS) entry which is preliminary data.</text>
</comment>
<dbReference type="GO" id="GO:0042806">
    <property type="term" value="F:fucose binding"/>
    <property type="evidence" value="ECO:0007669"/>
    <property type="project" value="UniProtKB-ARBA"/>
</dbReference>
<dbReference type="SMART" id="SM00607">
    <property type="entry name" value="FTP"/>
    <property type="match status" value="1"/>
</dbReference>
<dbReference type="Pfam" id="PF22633">
    <property type="entry name" value="F5_F8_type_C_2"/>
    <property type="match status" value="1"/>
</dbReference>
<comment type="subunit">
    <text evidence="3">Homotrimer.</text>
</comment>
<dbReference type="OrthoDB" id="6095379at2759"/>
<dbReference type="InterPro" id="IPR006585">
    <property type="entry name" value="FTP1"/>
</dbReference>
<sequence>MEVSLPMWSLCAQLCSRMKICKSINFIAWNETCQINYAEPNGNMDGLIKSVGNSFVATSTIPEEIAGPCKGHFCKVNEVCIPKAQNYICVPLLEGFAERGKRVGCLVSQGKQTGQSTPYSCPSSLTCGAGAGVDGIKSPTNMFHTNDELEPFWWVNLGEVYEVQKVVSTYRIDCCGEKISKMFVHVGKSLDTSQMELCGQFIGPAVTGQVIETPCITFPKGQLVKLTSVNAVPEAFHLAEVEVYGVLDII</sequence>
<evidence type="ECO:0000313" key="9">
    <source>
        <dbReference type="EMBL" id="CAG2242046.1"/>
    </source>
</evidence>
<comment type="similarity">
    <text evidence="2">Belongs to the fucolectin family.</text>
</comment>
<keyword evidence="10" id="KW-1185">Reference proteome</keyword>
<name>A0A8S3U8C3_MYTED</name>
<organism evidence="9 10">
    <name type="scientific">Mytilus edulis</name>
    <name type="common">Blue mussel</name>
    <dbReference type="NCBI Taxonomy" id="6550"/>
    <lineage>
        <taxon>Eukaryota</taxon>
        <taxon>Metazoa</taxon>
        <taxon>Spiralia</taxon>
        <taxon>Lophotrochozoa</taxon>
        <taxon>Mollusca</taxon>
        <taxon>Bivalvia</taxon>
        <taxon>Autobranchia</taxon>
        <taxon>Pteriomorphia</taxon>
        <taxon>Mytilida</taxon>
        <taxon>Mytiloidea</taxon>
        <taxon>Mytilidae</taxon>
        <taxon>Mytilinae</taxon>
        <taxon>Mytilus</taxon>
    </lineage>
</organism>
<dbReference type="AlphaFoldDB" id="A0A8S3U8C3"/>
<keyword evidence="7" id="KW-1015">Disulfide bond</keyword>
<gene>
    <name evidence="9" type="ORF">MEDL_54238</name>
</gene>
<protein>
    <recommendedName>
        <fullName evidence="8">Fucolectin tachylectin-4 pentraxin-1 domain-containing protein</fullName>
    </recommendedName>
</protein>
<keyword evidence="5" id="KW-0430">Lectin</keyword>
<dbReference type="PANTHER" id="PTHR45713">
    <property type="entry name" value="FTP DOMAIN-CONTAINING PROTEIN"/>
    <property type="match status" value="1"/>
</dbReference>
<evidence type="ECO:0000256" key="1">
    <source>
        <dbReference type="ARBA" id="ARBA00002219"/>
    </source>
</evidence>
<evidence type="ECO:0000259" key="8">
    <source>
        <dbReference type="SMART" id="SM00607"/>
    </source>
</evidence>
<proteinExistence type="inferred from homology"/>
<dbReference type="InterPro" id="IPR051941">
    <property type="entry name" value="BG_Antigen-Binding_Lectin"/>
</dbReference>
<evidence type="ECO:0000256" key="3">
    <source>
        <dbReference type="ARBA" id="ARBA00011233"/>
    </source>
</evidence>
<dbReference type="GO" id="GO:0046872">
    <property type="term" value="F:metal ion binding"/>
    <property type="evidence" value="ECO:0007669"/>
    <property type="project" value="UniProtKB-KW"/>
</dbReference>
<evidence type="ECO:0000256" key="7">
    <source>
        <dbReference type="ARBA" id="ARBA00023157"/>
    </source>
</evidence>
<evidence type="ECO:0000256" key="6">
    <source>
        <dbReference type="ARBA" id="ARBA00022837"/>
    </source>
</evidence>
<dbReference type="GO" id="GO:0010185">
    <property type="term" value="P:regulation of cellular defense response"/>
    <property type="evidence" value="ECO:0007669"/>
    <property type="project" value="UniProtKB-ARBA"/>
</dbReference>
<accession>A0A8S3U8C3</accession>